<name>A0A2G5E3Q8_AQUCA</name>
<evidence type="ECO:0000313" key="1">
    <source>
        <dbReference type="EMBL" id="PIA50177.1"/>
    </source>
</evidence>
<sequence length="79" mass="9176">MPTVAILGFIPLTTSVGNDYQVYIRGSITLQPPIIYSKYLDLRLKGRKAWRVKVENPHHQRKHVKFVILSMIKPFFVIP</sequence>
<proteinExistence type="predicted"/>
<protein>
    <submittedName>
        <fullName evidence="1">Uncharacterized protein</fullName>
    </submittedName>
</protein>
<organism evidence="1 2">
    <name type="scientific">Aquilegia coerulea</name>
    <name type="common">Rocky mountain columbine</name>
    <dbReference type="NCBI Taxonomy" id="218851"/>
    <lineage>
        <taxon>Eukaryota</taxon>
        <taxon>Viridiplantae</taxon>
        <taxon>Streptophyta</taxon>
        <taxon>Embryophyta</taxon>
        <taxon>Tracheophyta</taxon>
        <taxon>Spermatophyta</taxon>
        <taxon>Magnoliopsida</taxon>
        <taxon>Ranunculales</taxon>
        <taxon>Ranunculaceae</taxon>
        <taxon>Thalictroideae</taxon>
        <taxon>Aquilegia</taxon>
    </lineage>
</organism>
<dbReference type="AlphaFoldDB" id="A0A2G5E3Q8"/>
<gene>
    <name evidence="1" type="ORF">AQUCO_01300726v1</name>
</gene>
<reference evidence="1 2" key="1">
    <citation type="submission" date="2017-09" db="EMBL/GenBank/DDBJ databases">
        <title>WGS assembly of Aquilegia coerulea Goldsmith.</title>
        <authorList>
            <person name="Hodges S."/>
            <person name="Kramer E."/>
            <person name="Nordborg M."/>
            <person name="Tomkins J."/>
            <person name="Borevitz J."/>
            <person name="Derieg N."/>
            <person name="Yan J."/>
            <person name="Mihaltcheva S."/>
            <person name="Hayes R.D."/>
            <person name="Rokhsar D."/>
        </authorList>
    </citation>
    <scope>NUCLEOTIDE SEQUENCE [LARGE SCALE GENOMIC DNA]</scope>
    <source>
        <strain evidence="2">cv. Goldsmith</strain>
    </source>
</reference>
<dbReference type="EMBL" id="KZ305030">
    <property type="protein sequence ID" value="PIA50177.1"/>
    <property type="molecule type" value="Genomic_DNA"/>
</dbReference>
<dbReference type="Proteomes" id="UP000230069">
    <property type="component" value="Unassembled WGS sequence"/>
</dbReference>
<dbReference type="InParanoid" id="A0A2G5E3Q8"/>
<evidence type="ECO:0000313" key="2">
    <source>
        <dbReference type="Proteomes" id="UP000230069"/>
    </source>
</evidence>
<accession>A0A2G5E3Q8</accession>
<keyword evidence="2" id="KW-1185">Reference proteome</keyword>